<evidence type="ECO:0000313" key="1">
    <source>
        <dbReference type="EMBL" id="KAF5769861.1"/>
    </source>
</evidence>
<dbReference type="InParanoid" id="A0A251SMM7"/>
<dbReference type="GO" id="GO:0003723">
    <property type="term" value="F:RNA binding"/>
    <property type="evidence" value="ECO:0007669"/>
    <property type="project" value="InterPro"/>
</dbReference>
<dbReference type="GO" id="GO:0009451">
    <property type="term" value="P:RNA modification"/>
    <property type="evidence" value="ECO:0000318"/>
    <property type="project" value="GO_Central"/>
</dbReference>
<dbReference type="EMBL" id="CM007903">
    <property type="protein sequence ID" value="OTF98760.1"/>
    <property type="molecule type" value="Genomic_DNA"/>
</dbReference>
<name>A0A251SMM7_HELAN</name>
<dbReference type="EMBL" id="MNCJ02000329">
    <property type="protein sequence ID" value="KAF5769861.1"/>
    <property type="molecule type" value="Genomic_DNA"/>
</dbReference>
<gene>
    <name evidence="2" type="ORF">HannXRQ_Chr14g0449131</name>
    <name evidence="1" type="ORF">HanXRQr2_Chr14g0653091</name>
</gene>
<dbReference type="AlphaFoldDB" id="A0A251SMM7"/>
<dbReference type="PANTHER" id="PTHR47926:SF493">
    <property type="entry name" value="PENTATRICOPEPTIDE REPEAT-CONTAINING PROTEIN"/>
    <property type="match status" value="1"/>
</dbReference>
<reference evidence="2" key="2">
    <citation type="submission" date="2017-02" db="EMBL/GenBank/DDBJ databases">
        <title>Sunflower complete genome.</title>
        <authorList>
            <person name="Langlade N."/>
            <person name="Munos S."/>
        </authorList>
    </citation>
    <scope>NUCLEOTIDE SEQUENCE [LARGE SCALE GENOMIC DNA]</scope>
    <source>
        <tissue evidence="2">Leaves</tissue>
    </source>
</reference>
<organism evidence="2 3">
    <name type="scientific">Helianthus annuus</name>
    <name type="common">Common sunflower</name>
    <dbReference type="NCBI Taxonomy" id="4232"/>
    <lineage>
        <taxon>Eukaryota</taxon>
        <taxon>Viridiplantae</taxon>
        <taxon>Streptophyta</taxon>
        <taxon>Embryophyta</taxon>
        <taxon>Tracheophyta</taxon>
        <taxon>Spermatophyta</taxon>
        <taxon>Magnoliopsida</taxon>
        <taxon>eudicotyledons</taxon>
        <taxon>Gunneridae</taxon>
        <taxon>Pentapetalae</taxon>
        <taxon>asterids</taxon>
        <taxon>campanulids</taxon>
        <taxon>Asterales</taxon>
        <taxon>Asteraceae</taxon>
        <taxon>Asteroideae</taxon>
        <taxon>Heliantheae alliance</taxon>
        <taxon>Heliantheae</taxon>
        <taxon>Helianthus</taxon>
    </lineage>
</organism>
<dbReference type="Gramene" id="mRNA:HanXRQr2_Chr14g0653091">
    <property type="protein sequence ID" value="CDS:HanXRQr2_Chr14g0653091.1"/>
    <property type="gene ID" value="HanXRQr2_Chr14g0653091"/>
</dbReference>
<dbReference type="Proteomes" id="UP000215914">
    <property type="component" value="Chromosome 14"/>
</dbReference>
<dbReference type="PANTHER" id="PTHR47926">
    <property type="entry name" value="PENTATRICOPEPTIDE REPEAT-CONTAINING PROTEIN"/>
    <property type="match status" value="1"/>
</dbReference>
<keyword evidence="3" id="KW-1185">Reference proteome</keyword>
<reference evidence="1" key="3">
    <citation type="submission" date="2020-06" db="EMBL/GenBank/DDBJ databases">
        <title>Helianthus annuus Genome sequencing and assembly Release 2.</title>
        <authorList>
            <person name="Gouzy J."/>
            <person name="Langlade N."/>
            <person name="Munos S."/>
        </authorList>
    </citation>
    <scope>NUCLEOTIDE SEQUENCE</scope>
    <source>
        <tissue evidence="1">Leaves</tissue>
    </source>
</reference>
<sequence length="1161" mass="131914">MALEDLEPQLPRFTGSDPNSWISQSELYFRFYSIYGDERFSYVIEVFEDEPFYWFNSWFRSDDLTWNDFTTAMLHRFRSPTSTKTALKLFDEMPDGIEVHEIINDEVSEIQTESVVNVNESRGMKDAQLDIWYYNFVLEHVKPCLPLVLADVSKENDMVETNVCNDGFLVDSMVLNSFAWKPGWVTNLVHISSRKSTISATHTPNFTLTRPAMVSDGLLLPYCTEVQGMNFGFDPGLYILNMLYSNHLIIMLDHIDVVLLAHKFSNHKLRIDDPSLGSTTSAQQLFDEMSNNCTTLDDAFMTNLPQLQLSLLMLGHSLPFVIDWLGMDLSFTASFMNVEIPYFLQVVKRVGYVSDFVSPFAMFLLAVSWGCGSHLVLRIHFSWETTGCRVIHAAYLFDKVLIWNAFLRDYVSKLFHVDADLAPPDPHTNCTTDTAVNIAAHCGSTFQETEFGFLSHSISVYKPYFRKDVKIFEPFSMAFHRSLTLVYDPTPIVIAHVLQHSDHIWVLCPAQLAAFVPSKAKHNRIHTIRVVTTTRTDVVMLTFQVGGKRLFWKGRTSVHITTQLPGRTMFIEQITLDEKHYRTTRFQKTLIHHVIDPNNHKPTGTTSVYNTMVKFYGHGLPSSSMETSFKCGNFLSKLGGAPWLLVEFQFSRDSMGYTFIDNITLVANGILVLKMTFFNVEGATAENILYLQEVYVMKRLQQPTLLLFMGAVISLQQVCIITENATEVLKLHHVLVENISEFKKVHITKQDEVHDSLLLFNKMIAEKMVLVNATIFLVLYACASITWLDVGHEIDDLVKNNSLVEALLVGHTTVAILVKGGHIIYAQAIFNETSKRYVVTGTSRIYVLDKEAIFLVKEQRLKGVLPNEETLKCVLPAYAITTNLQQVPNFHGNLIRSGLLSNSDLAIGVTDIYSKCGASEQAYMTFLEAELKEKDILLYIVIVILSGYGKSPWFTRSLHEYWLNHSQWLVTCYAQRLHRILIAELELEHAIRPRTLLTKVKYNWVEYASVQKWVDEISWFCLELNTLPYWGGILLTHFGIATAQLVRALTNIEALYGHQPPNIACYILLQSHCQAPQLLQRFHKSGTQHLGPSQLSYVTSEVACTSGLFTTFTALHLEDKVNLKGEGNVMKSVDLSQQAQLRSLVQEAHQDEGTFAGYNGC</sequence>
<evidence type="ECO:0000313" key="2">
    <source>
        <dbReference type="EMBL" id="OTF98760.1"/>
    </source>
</evidence>
<reference evidence="1 3" key="1">
    <citation type="journal article" date="2017" name="Nature">
        <title>The sunflower genome provides insights into oil metabolism, flowering and Asterid evolution.</title>
        <authorList>
            <person name="Badouin H."/>
            <person name="Gouzy J."/>
            <person name="Grassa C.J."/>
            <person name="Murat F."/>
            <person name="Staton S.E."/>
            <person name="Cottret L."/>
            <person name="Lelandais-Briere C."/>
            <person name="Owens G.L."/>
            <person name="Carrere S."/>
            <person name="Mayjonade B."/>
            <person name="Legrand L."/>
            <person name="Gill N."/>
            <person name="Kane N.C."/>
            <person name="Bowers J.E."/>
            <person name="Hubner S."/>
            <person name="Bellec A."/>
            <person name="Berard A."/>
            <person name="Berges H."/>
            <person name="Blanchet N."/>
            <person name="Boniface M.C."/>
            <person name="Brunel D."/>
            <person name="Catrice O."/>
            <person name="Chaidir N."/>
            <person name="Claudel C."/>
            <person name="Donnadieu C."/>
            <person name="Faraut T."/>
            <person name="Fievet G."/>
            <person name="Helmstetter N."/>
            <person name="King M."/>
            <person name="Knapp S.J."/>
            <person name="Lai Z."/>
            <person name="Le Paslier M.C."/>
            <person name="Lippi Y."/>
            <person name="Lorenzon L."/>
            <person name="Mandel J.R."/>
            <person name="Marage G."/>
            <person name="Marchand G."/>
            <person name="Marquand E."/>
            <person name="Bret-Mestries E."/>
            <person name="Morien E."/>
            <person name="Nambeesan S."/>
            <person name="Nguyen T."/>
            <person name="Pegot-Espagnet P."/>
            <person name="Pouilly N."/>
            <person name="Raftis F."/>
            <person name="Sallet E."/>
            <person name="Schiex T."/>
            <person name="Thomas J."/>
            <person name="Vandecasteele C."/>
            <person name="Vares D."/>
            <person name="Vear F."/>
            <person name="Vautrin S."/>
            <person name="Crespi M."/>
            <person name="Mangin B."/>
            <person name="Burke J.M."/>
            <person name="Salse J."/>
            <person name="Munos S."/>
            <person name="Vincourt P."/>
            <person name="Rieseberg L.H."/>
            <person name="Langlade N.B."/>
        </authorList>
    </citation>
    <scope>NUCLEOTIDE SEQUENCE [LARGE SCALE GENOMIC DNA]</scope>
    <source>
        <strain evidence="3">cv. SF193</strain>
        <tissue evidence="1">Leaves</tissue>
    </source>
</reference>
<dbReference type="InterPro" id="IPR046960">
    <property type="entry name" value="PPR_At4g14850-like_plant"/>
</dbReference>
<evidence type="ECO:0000313" key="3">
    <source>
        <dbReference type="Proteomes" id="UP000215914"/>
    </source>
</evidence>
<proteinExistence type="predicted"/>
<protein>
    <submittedName>
        <fullName evidence="1">Tetratricopeptide-like helical domain superfamily</fullName>
    </submittedName>
</protein>
<accession>A0A251SMM7</accession>